<evidence type="ECO:0000313" key="2">
    <source>
        <dbReference type="EMBL" id="NNJ24574.1"/>
    </source>
</evidence>
<sequence>MDAATFAANRADLPEGGRWTELIAGDPVMFSPPEPLHGTFVLNLSKALAEATAKGARAGRQGAGAVFETGLQTAEDPDTVRFPAACLFARGVFDQMDLEIVDDVPSVVVEIPGTPDRRREVGRRIEEYHATGVGTIWIADLAEETVNVVAPHESPTTLGGSDRLTTEVLPAFAPTVEELFAEPVWWTRGGRNPA</sequence>
<proteinExistence type="predicted"/>
<dbReference type="Gene3D" id="3.90.1570.10">
    <property type="entry name" value="tt1808, chain A"/>
    <property type="match status" value="1"/>
</dbReference>
<comment type="caution">
    <text evidence="2">The sequence shown here is derived from an EMBL/GenBank/DDBJ whole genome shotgun (WGS) entry which is preliminary data.</text>
</comment>
<accession>A0ABX1V9Z6</accession>
<dbReference type="PANTHER" id="PTHR34107">
    <property type="entry name" value="SLL0198 PROTEIN-RELATED"/>
    <property type="match status" value="1"/>
</dbReference>
<dbReference type="SUPFAM" id="SSF52980">
    <property type="entry name" value="Restriction endonuclease-like"/>
    <property type="match status" value="1"/>
</dbReference>
<evidence type="ECO:0000313" key="3">
    <source>
        <dbReference type="Proteomes" id="UP000609651"/>
    </source>
</evidence>
<dbReference type="RefSeq" id="WP_171183665.1">
    <property type="nucleotide sequence ID" value="NZ_WTPX01000011.1"/>
</dbReference>
<gene>
    <name evidence="2" type="ORF">LzC2_06320</name>
</gene>
<feature type="domain" description="Putative restriction endonuclease" evidence="1">
    <location>
        <begin position="19"/>
        <end position="173"/>
    </location>
</feature>
<dbReference type="Proteomes" id="UP000609651">
    <property type="component" value="Unassembled WGS sequence"/>
</dbReference>
<dbReference type="EMBL" id="WTPX01000011">
    <property type="protein sequence ID" value="NNJ24574.1"/>
    <property type="molecule type" value="Genomic_DNA"/>
</dbReference>
<dbReference type="InterPro" id="IPR011335">
    <property type="entry name" value="Restrct_endonuc-II-like"/>
</dbReference>
<dbReference type="InterPro" id="IPR008538">
    <property type="entry name" value="Uma2"/>
</dbReference>
<protein>
    <recommendedName>
        <fullName evidence="1">Putative restriction endonuclease domain-containing protein</fullName>
    </recommendedName>
</protein>
<dbReference type="InterPro" id="IPR012296">
    <property type="entry name" value="Nuclease_put_TT1808"/>
</dbReference>
<name>A0ABX1V9Z6_9PLAN</name>
<keyword evidence="3" id="KW-1185">Reference proteome</keyword>
<dbReference type="PANTHER" id="PTHR34107:SF4">
    <property type="entry name" value="SLL1222 PROTEIN"/>
    <property type="match status" value="1"/>
</dbReference>
<reference evidence="2 3" key="1">
    <citation type="journal article" date="2020" name="Syst. Appl. Microbiol.">
        <title>Alienimonas chondri sp. nov., a novel planctomycete isolated from the biofilm of the red alga Chondrus crispus.</title>
        <authorList>
            <person name="Vitorino I."/>
            <person name="Albuquerque L."/>
            <person name="Wiegand S."/>
            <person name="Kallscheuer N."/>
            <person name="da Costa M.S."/>
            <person name="Lobo-da-Cunha A."/>
            <person name="Jogler C."/>
            <person name="Lage O.M."/>
        </authorList>
    </citation>
    <scope>NUCLEOTIDE SEQUENCE [LARGE SCALE GENOMIC DNA]</scope>
    <source>
        <strain evidence="2 3">LzC2</strain>
    </source>
</reference>
<dbReference type="Pfam" id="PF05685">
    <property type="entry name" value="Uma2"/>
    <property type="match status" value="1"/>
</dbReference>
<evidence type="ECO:0000259" key="1">
    <source>
        <dbReference type="Pfam" id="PF05685"/>
    </source>
</evidence>
<organism evidence="2 3">
    <name type="scientific">Alienimonas chondri</name>
    <dbReference type="NCBI Taxonomy" id="2681879"/>
    <lineage>
        <taxon>Bacteria</taxon>
        <taxon>Pseudomonadati</taxon>
        <taxon>Planctomycetota</taxon>
        <taxon>Planctomycetia</taxon>
        <taxon>Planctomycetales</taxon>
        <taxon>Planctomycetaceae</taxon>
        <taxon>Alienimonas</taxon>
    </lineage>
</organism>
<dbReference type="CDD" id="cd06260">
    <property type="entry name" value="DUF820-like"/>
    <property type="match status" value="1"/>
</dbReference>